<feature type="transmembrane region" description="Helical" evidence="6">
    <location>
        <begin position="271"/>
        <end position="295"/>
    </location>
</feature>
<feature type="domain" description="Major facilitator superfamily (MFS) profile" evidence="7">
    <location>
        <begin position="12"/>
        <end position="480"/>
    </location>
</feature>
<dbReference type="PANTHER" id="PTHR42718:SF9">
    <property type="entry name" value="MAJOR FACILITATOR SUPERFAMILY MULTIDRUG TRANSPORTER MFSC"/>
    <property type="match status" value="1"/>
</dbReference>
<gene>
    <name evidence="8" type="ORF">GU926_05070</name>
</gene>
<feature type="transmembrane region" description="Helical" evidence="6">
    <location>
        <begin position="205"/>
        <end position="222"/>
    </location>
</feature>
<evidence type="ECO:0000313" key="8">
    <source>
        <dbReference type="EMBL" id="QHL86842.1"/>
    </source>
</evidence>
<feature type="transmembrane region" description="Helical" evidence="6">
    <location>
        <begin position="454"/>
        <end position="473"/>
    </location>
</feature>
<dbReference type="SUPFAM" id="SSF103473">
    <property type="entry name" value="MFS general substrate transporter"/>
    <property type="match status" value="1"/>
</dbReference>
<accession>A0A6P1P142</accession>
<sequence length="499" mass="52673">MEAVQYKGNDKLLFGIILGVLAFWLFAQTTLNINVDMAKDLQMETATMNIAVSITSLFSGIFIVVMGGLADRVGRMKIIKIGFVFSIKGSLLVGITPAGTLAAPVLIAGRILQGLSGACIMPASLALLKVYWDGAARQRAISLWSMGSWGGSGFCALFGGLMAQNVGWRYIFFGSIVISLLGMWMIKGTPESKAPTTGEQKKQDVAGILTFMVVMIALQVLVSQGSNLGWTSAASLLLLAAAIGFGIAFFRIEKGKDNAFIDFRLFKNSTYTGATISNFLLNGVAGMLIVSLMLLQVGGGLSAQTAGLLTLGYAIAIVAFIRTGEKLLQRFGPRKPMIWGCIIVGISIALLLPTNVMTGTYKILAIISYTLFGIGLAFYATPSTDAALSNLPEAQTGAGSGIYKMASSLGAAFGVAISAGIFVGISAIDTPGSILDNVITFAGRQDNLAYRQGAIYALLFNLFMVLVAIISILKTIPAKKETTLQTSLNTQALETPPTT</sequence>
<dbReference type="RefSeq" id="WP_160689635.1">
    <property type="nucleotide sequence ID" value="NZ_CP047897.1"/>
</dbReference>
<dbReference type="CDD" id="cd17321">
    <property type="entry name" value="MFS_MMR_MDR_like"/>
    <property type="match status" value="1"/>
</dbReference>
<comment type="subcellular location">
    <subcellularLocation>
        <location evidence="1">Membrane</location>
        <topology evidence="1">Multi-pass membrane protein</topology>
    </subcellularLocation>
</comment>
<dbReference type="InterPro" id="IPR011701">
    <property type="entry name" value="MFS"/>
</dbReference>
<name>A0A6P1P142_9BACT</name>
<feature type="transmembrane region" description="Helical" evidence="6">
    <location>
        <begin position="336"/>
        <end position="357"/>
    </location>
</feature>
<dbReference type="Pfam" id="PF07690">
    <property type="entry name" value="MFS_1"/>
    <property type="match status" value="1"/>
</dbReference>
<evidence type="ECO:0000256" key="6">
    <source>
        <dbReference type="SAM" id="Phobius"/>
    </source>
</evidence>
<dbReference type="Proteomes" id="UP000464214">
    <property type="component" value="Chromosome"/>
</dbReference>
<proteinExistence type="predicted"/>
<dbReference type="AlphaFoldDB" id="A0A6P1P142"/>
<feature type="transmembrane region" description="Helical" evidence="6">
    <location>
        <begin position="50"/>
        <end position="69"/>
    </location>
</feature>
<feature type="transmembrane region" description="Helical" evidence="6">
    <location>
        <begin position="111"/>
        <end position="131"/>
    </location>
</feature>
<feature type="transmembrane region" description="Helical" evidence="6">
    <location>
        <begin position="81"/>
        <end position="105"/>
    </location>
</feature>
<dbReference type="Gene3D" id="1.20.1250.20">
    <property type="entry name" value="MFS general substrate transporter like domains"/>
    <property type="match status" value="1"/>
</dbReference>
<dbReference type="PANTHER" id="PTHR42718">
    <property type="entry name" value="MAJOR FACILITATOR SUPERFAMILY MULTIDRUG TRANSPORTER MFSC"/>
    <property type="match status" value="1"/>
</dbReference>
<dbReference type="PROSITE" id="PS50850">
    <property type="entry name" value="MFS"/>
    <property type="match status" value="1"/>
</dbReference>
<feature type="transmembrane region" description="Helical" evidence="6">
    <location>
        <begin position="301"/>
        <end position="324"/>
    </location>
</feature>
<evidence type="ECO:0000313" key="9">
    <source>
        <dbReference type="Proteomes" id="UP000464214"/>
    </source>
</evidence>
<keyword evidence="5 6" id="KW-0472">Membrane</keyword>
<evidence type="ECO:0000256" key="5">
    <source>
        <dbReference type="ARBA" id="ARBA00023136"/>
    </source>
</evidence>
<evidence type="ECO:0000256" key="1">
    <source>
        <dbReference type="ARBA" id="ARBA00004141"/>
    </source>
</evidence>
<reference evidence="8 9" key="1">
    <citation type="submission" date="2020-01" db="EMBL/GenBank/DDBJ databases">
        <authorList>
            <person name="Kim M."/>
        </authorList>
    </citation>
    <scope>NUCLEOTIDE SEQUENCE [LARGE SCALE GENOMIC DNA]</scope>
    <source>
        <strain evidence="8 9">BT10</strain>
    </source>
</reference>
<keyword evidence="3 6" id="KW-0812">Transmembrane</keyword>
<evidence type="ECO:0000256" key="4">
    <source>
        <dbReference type="ARBA" id="ARBA00022989"/>
    </source>
</evidence>
<keyword evidence="9" id="KW-1185">Reference proteome</keyword>
<feature type="transmembrane region" description="Helical" evidence="6">
    <location>
        <begin position="363"/>
        <end position="381"/>
    </location>
</feature>
<feature type="transmembrane region" description="Helical" evidence="6">
    <location>
        <begin position="12"/>
        <end position="30"/>
    </location>
</feature>
<evidence type="ECO:0000256" key="3">
    <source>
        <dbReference type="ARBA" id="ARBA00022692"/>
    </source>
</evidence>
<dbReference type="GO" id="GO:0016020">
    <property type="term" value="C:membrane"/>
    <property type="evidence" value="ECO:0007669"/>
    <property type="project" value="UniProtKB-SubCell"/>
</dbReference>
<keyword evidence="2" id="KW-0813">Transport</keyword>
<organism evidence="8 9">
    <name type="scientific">Nibribacter ruber</name>
    <dbReference type="NCBI Taxonomy" id="2698458"/>
    <lineage>
        <taxon>Bacteria</taxon>
        <taxon>Pseudomonadati</taxon>
        <taxon>Bacteroidota</taxon>
        <taxon>Cytophagia</taxon>
        <taxon>Cytophagales</taxon>
        <taxon>Hymenobacteraceae</taxon>
        <taxon>Nibribacter</taxon>
    </lineage>
</organism>
<dbReference type="Gene3D" id="1.20.1720.10">
    <property type="entry name" value="Multidrug resistance protein D"/>
    <property type="match status" value="1"/>
</dbReference>
<evidence type="ECO:0000256" key="2">
    <source>
        <dbReference type="ARBA" id="ARBA00022448"/>
    </source>
</evidence>
<feature type="transmembrane region" description="Helical" evidence="6">
    <location>
        <begin position="143"/>
        <end position="161"/>
    </location>
</feature>
<feature type="transmembrane region" description="Helical" evidence="6">
    <location>
        <begin position="228"/>
        <end position="250"/>
    </location>
</feature>
<dbReference type="EMBL" id="CP047897">
    <property type="protein sequence ID" value="QHL86842.1"/>
    <property type="molecule type" value="Genomic_DNA"/>
</dbReference>
<feature type="transmembrane region" description="Helical" evidence="6">
    <location>
        <begin position="167"/>
        <end position="184"/>
    </location>
</feature>
<evidence type="ECO:0000259" key="7">
    <source>
        <dbReference type="PROSITE" id="PS50850"/>
    </source>
</evidence>
<dbReference type="GO" id="GO:0022857">
    <property type="term" value="F:transmembrane transporter activity"/>
    <property type="evidence" value="ECO:0007669"/>
    <property type="project" value="InterPro"/>
</dbReference>
<dbReference type="KEGG" id="nib:GU926_05070"/>
<dbReference type="InterPro" id="IPR036259">
    <property type="entry name" value="MFS_trans_sf"/>
</dbReference>
<protein>
    <submittedName>
        <fullName evidence="8">MFS transporter</fullName>
    </submittedName>
</protein>
<dbReference type="InterPro" id="IPR020846">
    <property type="entry name" value="MFS_dom"/>
</dbReference>
<feature type="transmembrane region" description="Helical" evidence="6">
    <location>
        <begin position="402"/>
        <end position="428"/>
    </location>
</feature>
<keyword evidence="4 6" id="KW-1133">Transmembrane helix</keyword>